<evidence type="ECO:0000256" key="12">
    <source>
        <dbReference type="ARBA" id="ARBA00023157"/>
    </source>
</evidence>
<dbReference type="CDD" id="cd01098">
    <property type="entry name" value="PAN_AP_plant"/>
    <property type="match status" value="1"/>
</dbReference>
<proteinExistence type="inferred from homology"/>
<sequence length="885" mass="98818">MSLVVILLGLLLSSHLSPCGAATDTIASREALAGNNTIVSSNGKFALGFFHTGSKSSQHTLNWYLGIWFNKVPKLTPVWVANGENPIIDPASSVLTIISDGNLVILNRATKSTIWSARTNATTNDTIALLLNNGNFILQSSSNSSSVLWQSFDYPTDTLLPGMKLGWDKVTGLNRRLVSRKNSIDLAPGRYIDQLDPNGTDQFIYTLRDSSIPYWSSGIWNGQYFPSVMSMMTYKNYIKFTLVNNDQEKYFTYDVSHELFGYYHTVLDVSGRTKSLIWVESSEGWRMVYAHPMLQCDVFDVCGPFSTCNDYTLPFCNCMKGFSIRSPKDWELDERTGGCVRDTPLNCGISKTISIQDMFHPIACVVLPNNGNNIEDARNADKCAQVCLGDCTCTAYSYDNNECFVWNGELINVMQKQCNGTINTNRATLYLRLAAKEMQTSLDNNNNNNNRRSLIIRVSVGASFAFFGLLSLFFLLTIRRRRRSSAHRMIFPEDSVGITSFRYLDLKHATKNFSEKLGAGGFGSVFKGFLNDSCAIAVKRLDGSHQGEKQFRAEVRSIGIIQHINLVKLIGFCTEGDSRLLVYELMQNRSLDCHIFESNHTEMELTWSIRYQIALGVAKGLAYLHDSCQDCIIHCDIKPENILLDASFVPKIADFGMAKFLGRDFSRVLTTMRGTVGYLAPEWISGTVITAKVDVYSYGMILLELISGRRNSGGNSTSDIDDVYFPVLVATKLHKGDMGSLVDQNLHGDISLEQVQRAFKVACWCIQDHEFDRPSMAEVVQYLEGFLEVDIPPVPRFLQAIAGNPHSELCLEDDDGACESKQAREGVALVWDADTIRTMTLKRDHKSDNPDALGRGGRIGHDEGGRSVIWWPPELIVDLYRVIGI</sequence>
<keyword evidence="11" id="KW-0472">Membrane</keyword>
<reference evidence="18" key="1">
    <citation type="submission" date="2015-06" db="UniProtKB">
        <authorList>
            <consortium name="EnsemblPlants"/>
        </authorList>
    </citation>
    <scope>IDENTIFICATION</scope>
</reference>
<evidence type="ECO:0000256" key="13">
    <source>
        <dbReference type="ARBA" id="ARBA00023170"/>
    </source>
</evidence>
<dbReference type="Gene3D" id="1.10.510.10">
    <property type="entry name" value="Transferase(Phosphotransferase) domain 1"/>
    <property type="match status" value="1"/>
</dbReference>
<dbReference type="Gene3D" id="3.30.200.20">
    <property type="entry name" value="Phosphorylase Kinase, domain 1"/>
    <property type="match status" value="1"/>
</dbReference>
<name>M8B659_AEGTA</name>
<dbReference type="InterPro" id="IPR000858">
    <property type="entry name" value="S_locus_glycoprot_dom"/>
</dbReference>
<dbReference type="PANTHER" id="PTHR47974">
    <property type="entry name" value="OS07G0415500 PROTEIN"/>
    <property type="match status" value="1"/>
</dbReference>
<dbReference type="SMART" id="SM00473">
    <property type="entry name" value="PAN_AP"/>
    <property type="match status" value="1"/>
</dbReference>
<keyword evidence="7 17" id="KW-0547">Nucleotide-binding</keyword>
<dbReference type="AlphaFoldDB" id="M8B659"/>
<keyword evidence="6" id="KW-0732">Signal</keyword>
<dbReference type="InterPro" id="IPR003609">
    <property type="entry name" value="Pan_app"/>
</dbReference>
<evidence type="ECO:0000256" key="16">
    <source>
        <dbReference type="ARBA" id="ARBA00048679"/>
    </source>
</evidence>
<keyword evidence="12" id="KW-1015">Disulfide bond</keyword>
<evidence type="ECO:0000256" key="9">
    <source>
        <dbReference type="ARBA" id="ARBA00022840"/>
    </source>
</evidence>
<dbReference type="SMART" id="SM00108">
    <property type="entry name" value="B_lectin"/>
    <property type="match status" value="1"/>
</dbReference>
<dbReference type="GO" id="GO:0004674">
    <property type="term" value="F:protein serine/threonine kinase activity"/>
    <property type="evidence" value="ECO:0007669"/>
    <property type="project" value="UniProtKB-KW"/>
</dbReference>
<evidence type="ECO:0000256" key="8">
    <source>
        <dbReference type="ARBA" id="ARBA00022777"/>
    </source>
</evidence>
<comment type="subcellular location">
    <subcellularLocation>
        <location evidence="1">Membrane</location>
        <topology evidence="1">Single-pass type I membrane protein</topology>
    </subcellularLocation>
</comment>
<dbReference type="SMART" id="SM00220">
    <property type="entry name" value="S_TKc"/>
    <property type="match status" value="1"/>
</dbReference>
<evidence type="ECO:0000256" key="4">
    <source>
        <dbReference type="ARBA" id="ARBA00022679"/>
    </source>
</evidence>
<comment type="catalytic activity">
    <reaction evidence="15 17">
        <text>L-threonyl-[protein] + ATP = O-phospho-L-threonyl-[protein] + ADP + H(+)</text>
        <dbReference type="Rhea" id="RHEA:46608"/>
        <dbReference type="Rhea" id="RHEA-COMP:11060"/>
        <dbReference type="Rhea" id="RHEA-COMP:11605"/>
        <dbReference type="ChEBI" id="CHEBI:15378"/>
        <dbReference type="ChEBI" id="CHEBI:30013"/>
        <dbReference type="ChEBI" id="CHEBI:30616"/>
        <dbReference type="ChEBI" id="CHEBI:61977"/>
        <dbReference type="ChEBI" id="CHEBI:456216"/>
        <dbReference type="EC" id="2.7.11.1"/>
    </reaction>
</comment>
<dbReference type="InterPro" id="IPR008271">
    <property type="entry name" value="Ser/Thr_kinase_AS"/>
</dbReference>
<evidence type="ECO:0000256" key="3">
    <source>
        <dbReference type="ARBA" id="ARBA00022536"/>
    </source>
</evidence>
<keyword evidence="9 17" id="KW-0067">ATP-binding</keyword>
<dbReference type="PROSITE" id="PS00108">
    <property type="entry name" value="PROTEIN_KINASE_ST"/>
    <property type="match status" value="1"/>
</dbReference>
<dbReference type="InterPro" id="IPR001480">
    <property type="entry name" value="Bulb-type_lectin_dom"/>
</dbReference>
<dbReference type="InterPro" id="IPR000719">
    <property type="entry name" value="Prot_kinase_dom"/>
</dbReference>
<dbReference type="FunFam" id="2.90.10.10:FF:000002">
    <property type="entry name" value="Serine/threonine-protein kinase"/>
    <property type="match status" value="1"/>
</dbReference>
<keyword evidence="2 17" id="KW-0723">Serine/threonine-protein kinase</keyword>
<dbReference type="GO" id="GO:0051707">
    <property type="term" value="P:response to other organism"/>
    <property type="evidence" value="ECO:0007669"/>
    <property type="project" value="UniProtKB-ARBA"/>
</dbReference>
<evidence type="ECO:0000256" key="17">
    <source>
        <dbReference type="PIRNR" id="PIRNR000641"/>
    </source>
</evidence>
<evidence type="ECO:0000313" key="18">
    <source>
        <dbReference type="EnsemblPlants" id="EMT09481"/>
    </source>
</evidence>
<dbReference type="PROSITE" id="PS50011">
    <property type="entry name" value="PROTEIN_KINASE_DOM"/>
    <property type="match status" value="1"/>
</dbReference>
<dbReference type="GO" id="GO:0048544">
    <property type="term" value="P:recognition of pollen"/>
    <property type="evidence" value="ECO:0007669"/>
    <property type="project" value="InterPro"/>
</dbReference>
<dbReference type="PANTHER" id="PTHR47974:SF19">
    <property type="entry name" value="RECEPTOR-LIKE SERINE_THREONINE-PROTEIN KINASE"/>
    <property type="match status" value="1"/>
</dbReference>
<comment type="catalytic activity">
    <reaction evidence="16 17">
        <text>L-seryl-[protein] + ATP = O-phospho-L-seryl-[protein] + ADP + H(+)</text>
        <dbReference type="Rhea" id="RHEA:17989"/>
        <dbReference type="Rhea" id="RHEA-COMP:9863"/>
        <dbReference type="Rhea" id="RHEA-COMP:11604"/>
        <dbReference type="ChEBI" id="CHEBI:15378"/>
        <dbReference type="ChEBI" id="CHEBI:29999"/>
        <dbReference type="ChEBI" id="CHEBI:30616"/>
        <dbReference type="ChEBI" id="CHEBI:83421"/>
        <dbReference type="ChEBI" id="CHEBI:456216"/>
        <dbReference type="EC" id="2.7.11.1"/>
    </reaction>
</comment>
<dbReference type="FunFam" id="3.30.200.20:FF:000250">
    <property type="entry name" value="Serine/threonine-protein kinase"/>
    <property type="match status" value="1"/>
</dbReference>
<keyword evidence="3" id="KW-0245">EGF-like domain</keyword>
<dbReference type="Pfam" id="PF01453">
    <property type="entry name" value="B_lectin"/>
    <property type="match status" value="1"/>
</dbReference>
<dbReference type="Pfam" id="PF00954">
    <property type="entry name" value="S_locus_glycop"/>
    <property type="match status" value="1"/>
</dbReference>
<keyword evidence="5" id="KW-0812">Transmembrane</keyword>
<evidence type="ECO:0000256" key="10">
    <source>
        <dbReference type="ARBA" id="ARBA00022989"/>
    </source>
</evidence>
<keyword evidence="4 17" id="KW-0808">Transferase</keyword>
<dbReference type="InterPro" id="IPR036426">
    <property type="entry name" value="Bulb-type_lectin_dom_sf"/>
</dbReference>
<evidence type="ECO:0000256" key="2">
    <source>
        <dbReference type="ARBA" id="ARBA00022527"/>
    </source>
</evidence>
<dbReference type="PROSITE" id="PS50927">
    <property type="entry name" value="BULB_LECTIN"/>
    <property type="match status" value="1"/>
</dbReference>
<dbReference type="CDD" id="cd00028">
    <property type="entry name" value="B_lectin"/>
    <property type="match status" value="1"/>
</dbReference>
<comment type="similarity">
    <text evidence="17">Belongs to the protein kinase superfamily. Ser/Thr protein kinase family.</text>
</comment>
<dbReference type="InterPro" id="IPR024171">
    <property type="entry name" value="SRK-like_kinase"/>
</dbReference>
<evidence type="ECO:0000256" key="6">
    <source>
        <dbReference type="ARBA" id="ARBA00022729"/>
    </source>
</evidence>
<evidence type="ECO:0000256" key="7">
    <source>
        <dbReference type="ARBA" id="ARBA00022741"/>
    </source>
</evidence>
<keyword evidence="13" id="KW-0675">Receptor</keyword>
<evidence type="ECO:0000256" key="15">
    <source>
        <dbReference type="ARBA" id="ARBA00047899"/>
    </source>
</evidence>
<dbReference type="EnsemblPlants" id="EMT09481">
    <property type="protein sequence ID" value="EMT09481"/>
    <property type="gene ID" value="F775_16519"/>
</dbReference>
<dbReference type="PROSITE" id="PS00107">
    <property type="entry name" value="PROTEIN_KINASE_ATP"/>
    <property type="match status" value="1"/>
</dbReference>
<dbReference type="FunFam" id="1.10.510.10:FF:000227">
    <property type="entry name" value="Serine/threonine-protein kinase"/>
    <property type="match status" value="1"/>
</dbReference>
<dbReference type="GO" id="GO:0005524">
    <property type="term" value="F:ATP binding"/>
    <property type="evidence" value="ECO:0007669"/>
    <property type="project" value="UniProtKB-UniRule"/>
</dbReference>
<accession>M8B659</accession>
<dbReference type="EC" id="2.7.11.1" evidence="17"/>
<keyword evidence="14" id="KW-0325">Glycoprotein</keyword>
<dbReference type="InterPro" id="IPR017441">
    <property type="entry name" value="Protein_kinase_ATP_BS"/>
</dbReference>
<dbReference type="SUPFAM" id="SSF51110">
    <property type="entry name" value="alpha-D-mannose-specific plant lectins"/>
    <property type="match status" value="1"/>
</dbReference>
<dbReference type="GO" id="GO:0016020">
    <property type="term" value="C:membrane"/>
    <property type="evidence" value="ECO:0007669"/>
    <property type="project" value="UniProtKB-SubCell"/>
</dbReference>
<dbReference type="Gene3D" id="2.90.10.10">
    <property type="entry name" value="Bulb-type lectin domain"/>
    <property type="match status" value="1"/>
</dbReference>
<evidence type="ECO:0000256" key="14">
    <source>
        <dbReference type="ARBA" id="ARBA00023180"/>
    </source>
</evidence>
<keyword evidence="8 17" id="KW-0418">Kinase</keyword>
<dbReference type="PIRSF" id="PIRSF000641">
    <property type="entry name" value="SRK"/>
    <property type="match status" value="1"/>
</dbReference>
<organism evidence="18">
    <name type="scientific">Aegilops tauschii</name>
    <name type="common">Tausch's goatgrass</name>
    <name type="synonym">Aegilops squarrosa</name>
    <dbReference type="NCBI Taxonomy" id="37682"/>
    <lineage>
        <taxon>Eukaryota</taxon>
        <taxon>Viridiplantae</taxon>
        <taxon>Streptophyta</taxon>
        <taxon>Embryophyta</taxon>
        <taxon>Tracheophyta</taxon>
        <taxon>Spermatophyta</taxon>
        <taxon>Magnoliopsida</taxon>
        <taxon>Liliopsida</taxon>
        <taxon>Poales</taxon>
        <taxon>Poaceae</taxon>
        <taxon>BOP clade</taxon>
        <taxon>Pooideae</taxon>
        <taxon>Triticodae</taxon>
        <taxon>Triticeae</taxon>
        <taxon>Triticinae</taxon>
        <taxon>Aegilops</taxon>
    </lineage>
</organism>
<dbReference type="PROSITE" id="PS50948">
    <property type="entry name" value="PAN"/>
    <property type="match status" value="1"/>
</dbReference>
<protein>
    <recommendedName>
        <fullName evidence="17">Receptor-like serine/threonine-protein kinase</fullName>
        <ecNumber evidence="17">2.7.11.1</ecNumber>
    </recommendedName>
</protein>
<dbReference type="SUPFAM" id="SSF56112">
    <property type="entry name" value="Protein kinase-like (PK-like)"/>
    <property type="match status" value="1"/>
</dbReference>
<evidence type="ECO:0000256" key="1">
    <source>
        <dbReference type="ARBA" id="ARBA00004479"/>
    </source>
</evidence>
<dbReference type="CDD" id="cd14066">
    <property type="entry name" value="STKc_IRAK"/>
    <property type="match status" value="1"/>
</dbReference>
<dbReference type="Pfam" id="PF08276">
    <property type="entry name" value="PAN_2"/>
    <property type="match status" value="1"/>
</dbReference>
<dbReference type="Pfam" id="PF00069">
    <property type="entry name" value="Pkinase"/>
    <property type="match status" value="1"/>
</dbReference>
<keyword evidence="10" id="KW-1133">Transmembrane helix</keyword>
<dbReference type="InterPro" id="IPR011009">
    <property type="entry name" value="Kinase-like_dom_sf"/>
</dbReference>
<evidence type="ECO:0000256" key="5">
    <source>
        <dbReference type="ARBA" id="ARBA00022692"/>
    </source>
</evidence>
<evidence type="ECO:0000256" key="11">
    <source>
        <dbReference type="ARBA" id="ARBA00023136"/>
    </source>
</evidence>